<dbReference type="CDD" id="cd00293">
    <property type="entry name" value="USP-like"/>
    <property type="match status" value="1"/>
</dbReference>
<dbReference type="InterPro" id="IPR006016">
    <property type="entry name" value="UspA"/>
</dbReference>
<organism evidence="4 6">
    <name type="scientific">Leptospira perolatii</name>
    <dbReference type="NCBI Taxonomy" id="2023191"/>
    <lineage>
        <taxon>Bacteria</taxon>
        <taxon>Pseudomonadati</taxon>
        <taxon>Spirochaetota</taxon>
        <taxon>Spirochaetia</taxon>
        <taxon>Leptospirales</taxon>
        <taxon>Leptospiraceae</taxon>
        <taxon>Leptospira</taxon>
    </lineage>
</organism>
<comment type="caution">
    <text evidence="4">The sequence shown here is derived from an EMBL/GenBank/DDBJ whole genome shotgun (WGS) entry which is preliminary data.</text>
</comment>
<sequence length="143" mass="16023">MEHILKKILVPVDGSDPSDRALDWALHLALVSKAEVLILEVVEDFGPLPGRYEAPPEGKDRVQWLSEKRFEHAHKLLDHSEVKWTRKVVEGYPAEEICKMAEKEKSDLIVIGSRGRSAIGRFIVGSVSDRVVHHAPCAVTVVR</sequence>
<evidence type="ECO:0000313" key="5">
    <source>
        <dbReference type="Proteomes" id="UP000231962"/>
    </source>
</evidence>
<evidence type="ECO:0000313" key="6">
    <source>
        <dbReference type="Proteomes" id="UP000231990"/>
    </source>
</evidence>
<protein>
    <submittedName>
        <fullName evidence="4">Universal stress protein UspA</fullName>
    </submittedName>
</protein>
<proteinExistence type="inferred from homology"/>
<gene>
    <name evidence="3" type="ORF">CH360_06445</name>
    <name evidence="4" type="ORF">CH373_12525</name>
</gene>
<evidence type="ECO:0000256" key="1">
    <source>
        <dbReference type="ARBA" id="ARBA00008791"/>
    </source>
</evidence>
<dbReference type="Pfam" id="PF00582">
    <property type="entry name" value="Usp"/>
    <property type="match status" value="1"/>
</dbReference>
<dbReference type="Proteomes" id="UP000231962">
    <property type="component" value="Unassembled WGS sequence"/>
</dbReference>
<dbReference type="AlphaFoldDB" id="A0A2M9ZLE4"/>
<dbReference type="SUPFAM" id="SSF52402">
    <property type="entry name" value="Adenine nucleotide alpha hydrolases-like"/>
    <property type="match status" value="1"/>
</dbReference>
<dbReference type="PANTHER" id="PTHR46268:SF6">
    <property type="entry name" value="UNIVERSAL STRESS PROTEIN UP12"/>
    <property type="match status" value="1"/>
</dbReference>
<dbReference type="InterPro" id="IPR006015">
    <property type="entry name" value="Universal_stress_UspA"/>
</dbReference>
<keyword evidence="5" id="KW-1185">Reference proteome</keyword>
<dbReference type="PANTHER" id="PTHR46268">
    <property type="entry name" value="STRESS RESPONSE PROTEIN NHAX"/>
    <property type="match status" value="1"/>
</dbReference>
<dbReference type="EMBL" id="NPDY01000004">
    <property type="protein sequence ID" value="PJZ70239.1"/>
    <property type="molecule type" value="Genomic_DNA"/>
</dbReference>
<dbReference type="PRINTS" id="PR01438">
    <property type="entry name" value="UNVRSLSTRESS"/>
</dbReference>
<feature type="domain" description="UspA" evidence="2">
    <location>
        <begin position="6"/>
        <end position="143"/>
    </location>
</feature>
<reference evidence="5 6" key="1">
    <citation type="submission" date="2017-07" db="EMBL/GenBank/DDBJ databases">
        <title>Leptospira spp. isolated from tropical soils.</title>
        <authorList>
            <person name="Thibeaux R."/>
            <person name="Iraola G."/>
            <person name="Ferres I."/>
            <person name="Bierque E."/>
            <person name="Girault D."/>
            <person name="Soupe-Gilbert M.-E."/>
            <person name="Picardeau M."/>
            <person name="Goarant C."/>
        </authorList>
    </citation>
    <scope>NUCLEOTIDE SEQUENCE [LARGE SCALE GENOMIC DNA]</scope>
    <source>
        <strain evidence="4 6">FH1-B-B1</strain>
        <strain evidence="3 5">FH1-B-C1</strain>
    </source>
</reference>
<accession>A0A2M9ZLE4</accession>
<evidence type="ECO:0000313" key="4">
    <source>
        <dbReference type="EMBL" id="PJZ72877.1"/>
    </source>
</evidence>
<dbReference type="RefSeq" id="WP_100713201.1">
    <property type="nucleotide sequence ID" value="NZ_NPDY01000004.1"/>
</dbReference>
<dbReference type="OrthoDB" id="9794782at2"/>
<evidence type="ECO:0000259" key="2">
    <source>
        <dbReference type="Pfam" id="PF00582"/>
    </source>
</evidence>
<dbReference type="InterPro" id="IPR014729">
    <property type="entry name" value="Rossmann-like_a/b/a_fold"/>
</dbReference>
<comment type="similarity">
    <text evidence="1">Belongs to the universal stress protein A family.</text>
</comment>
<dbReference type="Proteomes" id="UP000231990">
    <property type="component" value="Unassembled WGS sequence"/>
</dbReference>
<name>A0A2M9ZLE4_9LEPT</name>
<evidence type="ECO:0000313" key="3">
    <source>
        <dbReference type="EMBL" id="PJZ70239.1"/>
    </source>
</evidence>
<dbReference type="EMBL" id="NPDZ01000007">
    <property type="protein sequence ID" value="PJZ72877.1"/>
    <property type="molecule type" value="Genomic_DNA"/>
</dbReference>
<dbReference type="Gene3D" id="3.40.50.620">
    <property type="entry name" value="HUPs"/>
    <property type="match status" value="1"/>
</dbReference>